<dbReference type="EMBL" id="MN740311">
    <property type="protein sequence ID" value="QHT99612.1"/>
    <property type="molecule type" value="Genomic_DNA"/>
</dbReference>
<reference evidence="1" key="1">
    <citation type="journal article" date="2020" name="Nature">
        <title>Giant virus diversity and host interactions through global metagenomics.</title>
        <authorList>
            <person name="Schulz F."/>
            <person name="Roux S."/>
            <person name="Paez-Espino D."/>
            <person name="Jungbluth S."/>
            <person name="Walsh D.A."/>
            <person name="Denef V.J."/>
            <person name="McMahon K.D."/>
            <person name="Konstantinidis K.T."/>
            <person name="Eloe-Fadrosh E.A."/>
            <person name="Kyrpides N.C."/>
            <person name="Woyke T."/>
        </authorList>
    </citation>
    <scope>NUCLEOTIDE SEQUENCE</scope>
    <source>
        <strain evidence="1">GVMAG-M-3300025727-45</strain>
    </source>
</reference>
<name>A0A6C0J2Q6_9ZZZZ</name>
<sequence length="999" mass="108063">MSQYPVTAYWDSYHFEVRLGTPRDPAADSFQGFNQLYQFVIPYTTSKQAFDLSAVENIAPNWNIAIDHNALTLTVTYTGGAFYDFSSLEDGYLRLFTMQDASEYFNGSFTTFQTNQLVTTQSGAAQNSSAGQYFAKQLNGIYVIDWLGYTANGAVYQIDEHNYVTLFNNGELRLGSPWDSPQGTQVPRLRTLQFTLVEGVESVINWNVDSGLSAAGFTVSYNSSTKLFELTYNANNGTDDYDLYQNRNGDLLLGNFTSTTNSFGDYSMTSASWVMSQYTASRSEPADGDVVGVYNGTYAELLASGSGGGGGSGTYHLSIYKDTNELRLGNPTTNAGDTYGNGTVYNFQIILNDPMNSINGFALDGSLTGWNITSSNAGGQTTINGDYTAGPSYDMTALGDSELLLGTILGAMIDWNQTTVSSSSITATSMGMPSVGTYAGTVDGSYSASSGGGSGTYHLSIYKDTKELRLGNPTTNAGDPYGGPVYNFQIILNDPMNSINGFQMDPSLTGWNITSSNAGGQTTINGDYTAGPSYDKSALGDSELLFGTIQGAMIDWNQTTVSSSSIKDSSAGTPSVGTYAGTVDGSYSASSGGGGGGSGTYHLSIYKDSNELRLGNPTNNAGDTYSGGTVFEFSIFFDGSSTDITGFQKDASLTGWDLMTSTFNGGTQTSLTGYYVAGGDYDMTALGDSELLLGTFQGASLDWNTITVMSSTITPTDGGQAVVGNTLAGIVEGTYSASSGAAGDPHIQPVFGKKYDLPHVPEVFVLYDNLNKEFPVTIKGKCWFLPESRYISQIKKMLANGYYNRAQKIAKILQTSTFFRYIEFVCGPEHMIVDMEKLTLCEYTNAYDLHHCELPTLNEYVNNKFITIGKLRHASEGFFKRSPAYSTLERNITLNGPFGTVSIKLLRDSRNIMNRNGIVLRASGFKGNEVGALIRRYIKYSDFSTNYTYYSEKSNEPTAYDFEEVIISEAGGCTMYSYDDNESPIVIKDYTNKSMNAVF</sequence>
<protein>
    <submittedName>
        <fullName evidence="1">Uncharacterized protein</fullName>
    </submittedName>
</protein>
<organism evidence="1">
    <name type="scientific">viral metagenome</name>
    <dbReference type="NCBI Taxonomy" id="1070528"/>
    <lineage>
        <taxon>unclassified sequences</taxon>
        <taxon>metagenomes</taxon>
        <taxon>organismal metagenomes</taxon>
    </lineage>
</organism>
<accession>A0A6C0J2Q6</accession>
<evidence type="ECO:0000313" key="1">
    <source>
        <dbReference type="EMBL" id="QHT99612.1"/>
    </source>
</evidence>
<proteinExistence type="predicted"/>
<dbReference type="AlphaFoldDB" id="A0A6C0J2Q6"/>